<organism evidence="2 3">
    <name type="scientific">Phytophthora nicotianae P10297</name>
    <dbReference type="NCBI Taxonomy" id="1317064"/>
    <lineage>
        <taxon>Eukaryota</taxon>
        <taxon>Sar</taxon>
        <taxon>Stramenopiles</taxon>
        <taxon>Oomycota</taxon>
        <taxon>Peronosporomycetes</taxon>
        <taxon>Peronosporales</taxon>
        <taxon>Peronosporaceae</taxon>
        <taxon>Phytophthora</taxon>
    </lineage>
</organism>
<name>W2ZZ07_PHYNI</name>
<evidence type="ECO:0000313" key="3">
    <source>
        <dbReference type="Proteomes" id="UP000018948"/>
    </source>
</evidence>
<evidence type="ECO:0000313" key="2">
    <source>
        <dbReference type="EMBL" id="ETP51499.1"/>
    </source>
</evidence>
<dbReference type="EMBL" id="ANIY01000798">
    <property type="protein sequence ID" value="ETP51499.1"/>
    <property type="molecule type" value="Genomic_DNA"/>
</dbReference>
<comment type="caution">
    <text evidence="2">The sequence shown here is derived from an EMBL/GenBank/DDBJ whole genome shotgun (WGS) entry which is preliminary data.</text>
</comment>
<dbReference type="AlphaFoldDB" id="W2ZZ07"/>
<dbReference type="Proteomes" id="UP000018948">
    <property type="component" value="Unassembled WGS sequence"/>
</dbReference>
<proteinExistence type="predicted"/>
<sequence>MPTMEDLLSLDRDGESQPDSSVSLMLAQTGETAPNTQLPSSTSP</sequence>
<gene>
    <name evidence="2" type="ORF">F442_03385</name>
</gene>
<evidence type="ECO:0000256" key="1">
    <source>
        <dbReference type="SAM" id="MobiDB-lite"/>
    </source>
</evidence>
<feature type="compositionally biased region" description="Polar residues" evidence="1">
    <location>
        <begin position="29"/>
        <end position="44"/>
    </location>
</feature>
<accession>W2ZZ07</accession>
<protein>
    <submittedName>
        <fullName evidence="2">Uncharacterized protein</fullName>
    </submittedName>
</protein>
<feature type="non-terminal residue" evidence="2">
    <location>
        <position position="44"/>
    </location>
</feature>
<reference evidence="2 3" key="1">
    <citation type="submission" date="2013-11" db="EMBL/GenBank/DDBJ databases">
        <title>The Genome Sequence of Phytophthora parasitica P10297.</title>
        <authorList>
            <consortium name="The Broad Institute Genomics Platform"/>
            <person name="Russ C."/>
            <person name="Tyler B."/>
            <person name="Panabieres F."/>
            <person name="Shan W."/>
            <person name="Tripathy S."/>
            <person name="Grunwald N."/>
            <person name="Machado M."/>
            <person name="Johnson C.S."/>
            <person name="Walker B."/>
            <person name="Young S.K."/>
            <person name="Zeng Q."/>
            <person name="Gargeya S."/>
            <person name="Fitzgerald M."/>
            <person name="Haas B."/>
            <person name="Abouelleil A."/>
            <person name="Allen A.W."/>
            <person name="Alvarado L."/>
            <person name="Arachchi H.M."/>
            <person name="Berlin A.M."/>
            <person name="Chapman S.B."/>
            <person name="Gainer-Dewar J."/>
            <person name="Goldberg J."/>
            <person name="Griggs A."/>
            <person name="Gujja S."/>
            <person name="Hansen M."/>
            <person name="Howarth C."/>
            <person name="Imamovic A."/>
            <person name="Ireland A."/>
            <person name="Larimer J."/>
            <person name="McCowan C."/>
            <person name="Murphy C."/>
            <person name="Pearson M."/>
            <person name="Poon T.W."/>
            <person name="Priest M."/>
            <person name="Roberts A."/>
            <person name="Saif S."/>
            <person name="Shea T."/>
            <person name="Sisk P."/>
            <person name="Sykes S."/>
            <person name="Wortman J."/>
            <person name="Nusbaum C."/>
            <person name="Birren B."/>
        </authorList>
    </citation>
    <scope>NUCLEOTIDE SEQUENCE [LARGE SCALE GENOMIC DNA]</scope>
    <source>
        <strain evidence="2 3">P10297</strain>
    </source>
</reference>
<feature type="region of interest" description="Disordered" evidence="1">
    <location>
        <begin position="1"/>
        <end position="44"/>
    </location>
</feature>